<reference evidence="3" key="1">
    <citation type="submission" date="2017-09" db="EMBL/GenBank/DDBJ databases">
        <title>Depth-based differentiation of microbial function through sediment-hosted aquifers and enrichment of novel symbionts in the deep terrestrial subsurface.</title>
        <authorList>
            <person name="Probst A.J."/>
            <person name="Ladd B."/>
            <person name="Jarett J.K."/>
            <person name="Geller-Mcgrath D.E."/>
            <person name="Sieber C.M.K."/>
            <person name="Emerson J.B."/>
            <person name="Anantharaman K."/>
            <person name="Thomas B.C."/>
            <person name="Malmstrom R."/>
            <person name="Stieglmeier M."/>
            <person name="Klingl A."/>
            <person name="Woyke T."/>
            <person name="Ryan C.M."/>
            <person name="Banfield J.F."/>
        </authorList>
    </citation>
    <scope>NUCLEOTIDE SEQUENCE [LARGE SCALE GENOMIC DNA]</scope>
</reference>
<dbReference type="AlphaFoldDB" id="A0A2H0VI49"/>
<evidence type="ECO:0000256" key="1">
    <source>
        <dbReference type="SAM" id="Phobius"/>
    </source>
</evidence>
<protein>
    <submittedName>
        <fullName evidence="2">Uncharacterized protein</fullName>
    </submittedName>
</protein>
<dbReference type="Gene3D" id="2.130.10.80">
    <property type="entry name" value="Galactose oxidase/kelch, beta-propeller"/>
    <property type="match status" value="1"/>
</dbReference>
<name>A0A2H0VI49_9BACT</name>
<organism evidence="2 3">
    <name type="scientific">Candidatus Collierbacteria bacterium CG10_big_fil_rev_8_21_14_0_10_44_9</name>
    <dbReference type="NCBI Taxonomy" id="1974535"/>
    <lineage>
        <taxon>Bacteria</taxon>
        <taxon>Candidatus Collieribacteriota</taxon>
    </lineage>
</organism>
<evidence type="ECO:0000313" key="3">
    <source>
        <dbReference type="Proteomes" id="UP000230796"/>
    </source>
</evidence>
<dbReference type="Proteomes" id="UP000230796">
    <property type="component" value="Unassembled WGS sequence"/>
</dbReference>
<feature type="transmembrane region" description="Helical" evidence="1">
    <location>
        <begin position="29"/>
        <end position="47"/>
    </location>
</feature>
<keyword evidence="1" id="KW-0812">Transmembrane</keyword>
<keyword evidence="1" id="KW-1133">Transmembrane helix</keyword>
<accession>A0A2H0VI49</accession>
<gene>
    <name evidence="2" type="ORF">COT87_02930</name>
</gene>
<proteinExistence type="predicted"/>
<dbReference type="InterPro" id="IPR037293">
    <property type="entry name" value="Gal_Oxidase_central_sf"/>
</dbReference>
<feature type="non-terminal residue" evidence="2">
    <location>
        <position position="1"/>
    </location>
</feature>
<feature type="transmembrane region" description="Helical" evidence="1">
    <location>
        <begin position="741"/>
        <end position="762"/>
    </location>
</feature>
<sequence length="771" mass="86130">PPGLPGSKPWLSLPRPFLMLPAPKPHHRWWWLVLLIALIALGLWWWLRPVKEAVVPFAPLTSGTANVGEWSPVYVKGEHEQFDDLYTLYTEAKQKEVHLDREIEASQELVHGKQSTYINSMGRTRYYQKTIPLPSGLILLITEAGISNQVALYSKTVKRSFNLQAPFGYNFVYAGDGTMLLIGDELRTLYFSLYDLAILDTPTDTLARPQNLPSVYTVLLVDGRIMFYQPGSYGWTPSPPSMVFYTPPTSLSEDQQRAKDNANDLPQSLATNWTNEGIWQNRGQLVYPTTASSSHVSGIETAVRLTSGSVLFKWSKNGDKIYGQIFNPNTGSVKVLKDNWLNHRLYDQQVFVQTIENGRYTVKTKIGTLKLGDDWPAVKQLHPTARNMEGLSGSVYDLGMDFSVFAKQEPTAWGYATGGVAITPRPELTPGTNESIVANAILHSGVEVWDTKTEQWKLVQQNKQKASGYTNLVQLAVPRLAGQSITELPNGKLLIIGGHSYIEKLPPNEEFDGDRYLRNYNASAEDVAGWHILGLTRSVEIFDPKTMTGKEIGQLKVGRAYQSAILLADNKVLIVGGDEQARFVKGESKNSLDDGLEIDPQMSPSYEIFNIKTGQSEFFEGALMDYHFRSKAFLLPNQTVYLGPVVTGTSGASGQFAEILDFVNHKSYPTSNTYLTYGGWGGDIVQLDDGRLVTAYGEGPDEKDAQNKWVKNLLEERTVEMFTPLGGPILGFLGHPSRINWLWWFILLQITQLLLGGVLVLYKRHYSAIVH</sequence>
<evidence type="ECO:0000313" key="2">
    <source>
        <dbReference type="EMBL" id="PIR98784.1"/>
    </source>
</evidence>
<dbReference type="InterPro" id="IPR011043">
    <property type="entry name" value="Gal_Oxase/kelch_b-propeller"/>
</dbReference>
<dbReference type="EMBL" id="PFAF01000063">
    <property type="protein sequence ID" value="PIR98784.1"/>
    <property type="molecule type" value="Genomic_DNA"/>
</dbReference>
<dbReference type="SUPFAM" id="SSF50965">
    <property type="entry name" value="Galactose oxidase, central domain"/>
    <property type="match status" value="1"/>
</dbReference>
<comment type="caution">
    <text evidence="2">The sequence shown here is derived from an EMBL/GenBank/DDBJ whole genome shotgun (WGS) entry which is preliminary data.</text>
</comment>
<keyword evidence="1" id="KW-0472">Membrane</keyword>